<dbReference type="PROSITE" id="PS00216">
    <property type="entry name" value="SUGAR_TRANSPORT_1"/>
    <property type="match status" value="1"/>
</dbReference>
<keyword evidence="6 9" id="KW-0472">Membrane</keyword>
<feature type="transmembrane region" description="Helical" evidence="9">
    <location>
        <begin position="491"/>
        <end position="510"/>
    </location>
</feature>
<dbReference type="InterPro" id="IPR050360">
    <property type="entry name" value="MFS_Sugar_Transporters"/>
</dbReference>
<dbReference type="Gene3D" id="1.20.1250.20">
    <property type="entry name" value="MFS general substrate transporter like domains"/>
    <property type="match status" value="1"/>
</dbReference>
<dbReference type="GO" id="GO:0016020">
    <property type="term" value="C:membrane"/>
    <property type="evidence" value="ECO:0007669"/>
    <property type="project" value="UniProtKB-SubCell"/>
</dbReference>
<dbReference type="AlphaFoldDB" id="A0A0D2AAG0"/>
<dbReference type="GO" id="GO:0005351">
    <property type="term" value="F:carbohydrate:proton symporter activity"/>
    <property type="evidence" value="ECO:0007669"/>
    <property type="project" value="TreeGrafter"/>
</dbReference>
<evidence type="ECO:0000256" key="9">
    <source>
        <dbReference type="SAM" id="Phobius"/>
    </source>
</evidence>
<dbReference type="HOGENOM" id="CLU_001265_30_1_1"/>
<dbReference type="Proteomes" id="UP000053259">
    <property type="component" value="Unassembled WGS sequence"/>
</dbReference>
<evidence type="ECO:0000313" key="12">
    <source>
        <dbReference type="Proteomes" id="UP000053259"/>
    </source>
</evidence>
<evidence type="ECO:0000256" key="3">
    <source>
        <dbReference type="ARBA" id="ARBA00022448"/>
    </source>
</evidence>
<dbReference type="VEuPathDB" id="FungiDB:PV09_05306"/>
<dbReference type="InParanoid" id="A0A0D2AAG0"/>
<evidence type="ECO:0000256" key="6">
    <source>
        <dbReference type="ARBA" id="ARBA00023136"/>
    </source>
</evidence>
<dbReference type="RefSeq" id="XP_016213414.1">
    <property type="nucleotide sequence ID" value="XM_016358795.1"/>
</dbReference>
<feature type="domain" description="Major facilitator superfamily (MFS) profile" evidence="10">
    <location>
        <begin position="67"/>
        <end position="514"/>
    </location>
</feature>
<dbReference type="EMBL" id="KN847544">
    <property type="protein sequence ID" value="KIW03545.1"/>
    <property type="molecule type" value="Genomic_DNA"/>
</dbReference>
<evidence type="ECO:0000313" key="11">
    <source>
        <dbReference type="EMBL" id="KIW03545.1"/>
    </source>
</evidence>
<feature type="transmembrane region" description="Helical" evidence="9">
    <location>
        <begin position="173"/>
        <end position="190"/>
    </location>
</feature>
<comment type="similarity">
    <text evidence="2 7">Belongs to the major facilitator superfamily. Sugar transporter (TC 2.A.1.1) family.</text>
</comment>
<keyword evidence="5 9" id="KW-1133">Transmembrane helix</keyword>
<dbReference type="NCBIfam" id="TIGR00879">
    <property type="entry name" value="SP"/>
    <property type="match status" value="1"/>
</dbReference>
<dbReference type="SUPFAM" id="SSF103473">
    <property type="entry name" value="MFS general substrate transporter"/>
    <property type="match status" value="1"/>
</dbReference>
<feature type="transmembrane region" description="Helical" evidence="9">
    <location>
        <begin position="358"/>
        <end position="380"/>
    </location>
</feature>
<dbReference type="InterPro" id="IPR036259">
    <property type="entry name" value="MFS_trans_sf"/>
</dbReference>
<accession>A0A0D2AAG0</accession>
<dbReference type="PROSITE" id="PS50850">
    <property type="entry name" value="MFS"/>
    <property type="match status" value="1"/>
</dbReference>
<feature type="region of interest" description="Disordered" evidence="8">
    <location>
        <begin position="556"/>
        <end position="579"/>
    </location>
</feature>
<evidence type="ECO:0000256" key="1">
    <source>
        <dbReference type="ARBA" id="ARBA00004141"/>
    </source>
</evidence>
<dbReference type="PANTHER" id="PTHR48022">
    <property type="entry name" value="PLASTIDIC GLUCOSE TRANSPORTER 4"/>
    <property type="match status" value="1"/>
</dbReference>
<evidence type="ECO:0000256" key="5">
    <source>
        <dbReference type="ARBA" id="ARBA00022989"/>
    </source>
</evidence>
<keyword evidence="4 9" id="KW-0812">Transmembrane</keyword>
<sequence length="579" mass="64348">MNILKKIKAGHKVSSDSDGKTDGTITPGQGASVAANDSGETRDLEKEVGHTLDDRPVRLLTLRVFAMGIIVSIGGMIFGYDTGQISGFLEMPNFLDNFGDRGSNGQFSFSNWKSGLIVGLLSIGTLFGALIAAPVADKFGRRYSIVFWNLIFCVGVIVQITTTTVWYQIALGRWVAGLGVGGLSVLTPMYQSETAPKQVRGALVSCYQLFITLGIFVAYCINFGTESERSRRAWRLPLGIGFIWPVIMMVGIMFLRESPRWDYRHGKIEDAKKTLALSYGVPENHREVARELREIREKLEIEQAGGGKHKFYEIFTGPRMLYRVLLGIALQSLQQLTGANFFFYYGTSIFTSTGINNSYVTSMILGGVNFGTTFFGLYVVEHFGRRKSLIFGGLWMFVCFMVFASVGHFSLDQQNPQNTPGAGTAMIVFACLFIAAFAMTWGPIIWAIVGELYPTRYRAACMGIATAANWIWNFLISFFTPFITGAIDYRYGYVFASCCFLGAVVVYLFLCESQGKSLEEIDTMYILHVKPRESSSWMPPEGEDLVTADRLALTPGARDIRKERPSDQRMGSVYNEHAQ</sequence>
<dbReference type="InterPro" id="IPR005828">
    <property type="entry name" value="MFS_sugar_transport-like"/>
</dbReference>
<keyword evidence="3 7" id="KW-0813">Transport</keyword>
<dbReference type="Pfam" id="PF00083">
    <property type="entry name" value="Sugar_tr"/>
    <property type="match status" value="1"/>
</dbReference>
<feature type="transmembrane region" description="Helical" evidence="9">
    <location>
        <begin position="320"/>
        <end position="346"/>
    </location>
</feature>
<feature type="transmembrane region" description="Helical" evidence="9">
    <location>
        <begin position="236"/>
        <end position="255"/>
    </location>
</feature>
<feature type="region of interest" description="Disordered" evidence="8">
    <location>
        <begin position="1"/>
        <end position="40"/>
    </location>
</feature>
<proteinExistence type="inferred from homology"/>
<dbReference type="InterPro" id="IPR003663">
    <property type="entry name" value="Sugar/inositol_transpt"/>
</dbReference>
<gene>
    <name evidence="11" type="ORF">PV09_05306</name>
</gene>
<feature type="transmembrane region" description="Helical" evidence="9">
    <location>
        <begin position="423"/>
        <end position="448"/>
    </location>
</feature>
<protein>
    <recommendedName>
        <fullName evidence="10">Major facilitator superfamily (MFS) profile domain-containing protein</fullName>
    </recommendedName>
</protein>
<dbReference type="FunFam" id="1.20.1250.20:FF:000044">
    <property type="entry name" value="Hexose transporter Hxt3p"/>
    <property type="match status" value="1"/>
</dbReference>
<comment type="subcellular location">
    <subcellularLocation>
        <location evidence="1">Membrane</location>
        <topology evidence="1">Multi-pass membrane protein</topology>
    </subcellularLocation>
</comment>
<feature type="transmembrane region" description="Helical" evidence="9">
    <location>
        <begin position="114"/>
        <end position="133"/>
    </location>
</feature>
<dbReference type="InterPro" id="IPR020846">
    <property type="entry name" value="MFS_dom"/>
</dbReference>
<dbReference type="GeneID" id="27313279"/>
<feature type="transmembrane region" description="Helical" evidence="9">
    <location>
        <begin position="145"/>
        <end position="167"/>
    </location>
</feature>
<feature type="compositionally biased region" description="Basic and acidic residues" evidence="8">
    <location>
        <begin position="558"/>
        <end position="567"/>
    </location>
</feature>
<keyword evidence="12" id="KW-1185">Reference proteome</keyword>
<evidence type="ECO:0000256" key="8">
    <source>
        <dbReference type="SAM" id="MobiDB-lite"/>
    </source>
</evidence>
<evidence type="ECO:0000256" key="2">
    <source>
        <dbReference type="ARBA" id="ARBA00010992"/>
    </source>
</evidence>
<dbReference type="CDD" id="cd17356">
    <property type="entry name" value="MFS_HXT"/>
    <property type="match status" value="1"/>
</dbReference>
<dbReference type="FunCoup" id="A0A0D2AAG0">
    <property type="interactions" value="1325"/>
</dbReference>
<name>A0A0D2AAG0_9PEZI</name>
<feature type="compositionally biased region" description="Basic residues" evidence="8">
    <location>
        <begin position="1"/>
        <end position="11"/>
    </location>
</feature>
<dbReference type="PROSITE" id="PS00217">
    <property type="entry name" value="SUGAR_TRANSPORT_2"/>
    <property type="match status" value="1"/>
</dbReference>
<reference evidence="11 12" key="1">
    <citation type="submission" date="2015-01" db="EMBL/GenBank/DDBJ databases">
        <title>The Genome Sequence of Ochroconis gallopava CBS43764.</title>
        <authorList>
            <consortium name="The Broad Institute Genomics Platform"/>
            <person name="Cuomo C."/>
            <person name="de Hoog S."/>
            <person name="Gorbushina A."/>
            <person name="Stielow B."/>
            <person name="Teixiera M."/>
            <person name="Abouelleil A."/>
            <person name="Chapman S.B."/>
            <person name="Priest M."/>
            <person name="Young S.K."/>
            <person name="Wortman J."/>
            <person name="Nusbaum C."/>
            <person name="Birren B."/>
        </authorList>
    </citation>
    <scope>NUCLEOTIDE SEQUENCE [LARGE SCALE GENOMIC DNA]</scope>
    <source>
        <strain evidence="11 12">CBS 43764</strain>
    </source>
</reference>
<feature type="transmembrane region" description="Helical" evidence="9">
    <location>
        <begin position="389"/>
        <end position="411"/>
    </location>
</feature>
<evidence type="ECO:0000259" key="10">
    <source>
        <dbReference type="PROSITE" id="PS50850"/>
    </source>
</evidence>
<feature type="transmembrane region" description="Helical" evidence="9">
    <location>
        <begin position="60"/>
        <end position="80"/>
    </location>
</feature>
<dbReference type="InterPro" id="IPR005829">
    <property type="entry name" value="Sugar_transporter_CS"/>
</dbReference>
<dbReference type="PRINTS" id="PR00171">
    <property type="entry name" value="SUGRTRNSPORT"/>
</dbReference>
<feature type="transmembrane region" description="Helical" evidence="9">
    <location>
        <begin position="202"/>
        <end position="224"/>
    </location>
</feature>
<dbReference type="OrthoDB" id="2241241at2759"/>
<feature type="transmembrane region" description="Helical" evidence="9">
    <location>
        <begin position="460"/>
        <end position="479"/>
    </location>
</feature>
<organism evidence="11 12">
    <name type="scientific">Verruconis gallopava</name>
    <dbReference type="NCBI Taxonomy" id="253628"/>
    <lineage>
        <taxon>Eukaryota</taxon>
        <taxon>Fungi</taxon>
        <taxon>Dikarya</taxon>
        <taxon>Ascomycota</taxon>
        <taxon>Pezizomycotina</taxon>
        <taxon>Dothideomycetes</taxon>
        <taxon>Pleosporomycetidae</taxon>
        <taxon>Venturiales</taxon>
        <taxon>Sympoventuriaceae</taxon>
        <taxon>Verruconis</taxon>
    </lineage>
</organism>
<dbReference type="PANTHER" id="PTHR48022:SF39">
    <property type="entry name" value="MONOSACCHARIDE TRANSPORTER, PUTATIVE-RELATED"/>
    <property type="match status" value="1"/>
</dbReference>
<evidence type="ECO:0000256" key="7">
    <source>
        <dbReference type="RuleBase" id="RU003346"/>
    </source>
</evidence>
<evidence type="ECO:0000256" key="4">
    <source>
        <dbReference type="ARBA" id="ARBA00022692"/>
    </source>
</evidence>